<evidence type="ECO:0000313" key="3">
    <source>
        <dbReference type="Proteomes" id="UP001179952"/>
    </source>
</evidence>
<organism evidence="2 3">
    <name type="scientific">Acorus gramineus</name>
    <name type="common">Dwarf sweet flag</name>
    <dbReference type="NCBI Taxonomy" id="55184"/>
    <lineage>
        <taxon>Eukaryota</taxon>
        <taxon>Viridiplantae</taxon>
        <taxon>Streptophyta</taxon>
        <taxon>Embryophyta</taxon>
        <taxon>Tracheophyta</taxon>
        <taxon>Spermatophyta</taxon>
        <taxon>Magnoliopsida</taxon>
        <taxon>Liliopsida</taxon>
        <taxon>Acoraceae</taxon>
        <taxon>Acorus</taxon>
    </lineage>
</organism>
<dbReference type="PANTHER" id="PTHR11220">
    <property type="entry name" value="HEME-BINDING PROTEIN-RELATED"/>
    <property type="match status" value="1"/>
</dbReference>
<accession>A0AAV9B0V3</accession>
<keyword evidence="3" id="KW-1185">Reference proteome</keyword>
<sequence length="138" mass="15564">MLRLFAYIRGDNQQAMIIPMTIPVLVHIVPSTVPSRISSYTVQFYMPEICQKYSPPLSSQVHPERCPKNERYVAVRRFEGFMDDSNIAPQAAKLATDLKGTQWEGCATTAAISGYVVAGYNSPFEFLGRTNEVMFMFN</sequence>
<dbReference type="SUPFAM" id="SSF55136">
    <property type="entry name" value="Probable bacterial effector-binding domain"/>
    <property type="match status" value="1"/>
</dbReference>
<dbReference type="Pfam" id="PF04832">
    <property type="entry name" value="SOUL"/>
    <property type="match status" value="1"/>
</dbReference>
<name>A0AAV9B0V3_ACOGR</name>
<dbReference type="InterPro" id="IPR011256">
    <property type="entry name" value="Reg_factor_effector_dom_sf"/>
</dbReference>
<proteinExistence type="inferred from homology"/>
<dbReference type="Proteomes" id="UP001179952">
    <property type="component" value="Unassembled WGS sequence"/>
</dbReference>
<dbReference type="AlphaFoldDB" id="A0AAV9B0V3"/>
<comment type="caution">
    <text evidence="2">The sequence shown here is derived from an EMBL/GenBank/DDBJ whole genome shotgun (WGS) entry which is preliminary data.</text>
</comment>
<dbReference type="Gene3D" id="3.20.80.10">
    <property type="entry name" value="Regulatory factor, effector binding domain"/>
    <property type="match status" value="1"/>
</dbReference>
<gene>
    <name evidence="2" type="ORF">QJS04_geneDACA020977</name>
</gene>
<dbReference type="InterPro" id="IPR006917">
    <property type="entry name" value="SOUL_heme-bd"/>
</dbReference>
<dbReference type="PANTHER" id="PTHR11220:SF59">
    <property type="entry name" value="HEME-BINDING PROTEIN 2-LIKE"/>
    <property type="match status" value="1"/>
</dbReference>
<protein>
    <submittedName>
        <fullName evidence="2">Uncharacterized protein</fullName>
    </submittedName>
</protein>
<reference evidence="2" key="1">
    <citation type="journal article" date="2023" name="Nat. Commun.">
        <title>Diploid and tetraploid genomes of Acorus and the evolution of monocots.</title>
        <authorList>
            <person name="Ma L."/>
            <person name="Liu K.W."/>
            <person name="Li Z."/>
            <person name="Hsiao Y.Y."/>
            <person name="Qi Y."/>
            <person name="Fu T."/>
            <person name="Tang G.D."/>
            <person name="Zhang D."/>
            <person name="Sun W.H."/>
            <person name="Liu D.K."/>
            <person name="Li Y."/>
            <person name="Chen G.Z."/>
            <person name="Liu X.D."/>
            <person name="Liao X.Y."/>
            <person name="Jiang Y.T."/>
            <person name="Yu X."/>
            <person name="Hao Y."/>
            <person name="Huang J."/>
            <person name="Zhao X.W."/>
            <person name="Ke S."/>
            <person name="Chen Y.Y."/>
            <person name="Wu W.L."/>
            <person name="Hsu J.L."/>
            <person name="Lin Y.F."/>
            <person name="Huang M.D."/>
            <person name="Li C.Y."/>
            <person name="Huang L."/>
            <person name="Wang Z.W."/>
            <person name="Zhao X."/>
            <person name="Zhong W.Y."/>
            <person name="Peng D.H."/>
            <person name="Ahmad S."/>
            <person name="Lan S."/>
            <person name="Zhang J.S."/>
            <person name="Tsai W.C."/>
            <person name="Van de Peer Y."/>
            <person name="Liu Z.J."/>
        </authorList>
    </citation>
    <scope>NUCLEOTIDE SEQUENCE</scope>
    <source>
        <strain evidence="2">SCP</strain>
    </source>
</reference>
<dbReference type="EMBL" id="JAUJYN010000005">
    <property type="protein sequence ID" value="KAK1270106.1"/>
    <property type="molecule type" value="Genomic_DNA"/>
</dbReference>
<reference evidence="2" key="2">
    <citation type="submission" date="2023-06" db="EMBL/GenBank/DDBJ databases">
        <authorList>
            <person name="Ma L."/>
            <person name="Liu K.-W."/>
            <person name="Li Z."/>
            <person name="Hsiao Y.-Y."/>
            <person name="Qi Y."/>
            <person name="Fu T."/>
            <person name="Tang G."/>
            <person name="Zhang D."/>
            <person name="Sun W.-H."/>
            <person name="Liu D.-K."/>
            <person name="Li Y."/>
            <person name="Chen G.-Z."/>
            <person name="Liu X.-D."/>
            <person name="Liao X.-Y."/>
            <person name="Jiang Y.-T."/>
            <person name="Yu X."/>
            <person name="Hao Y."/>
            <person name="Huang J."/>
            <person name="Zhao X.-W."/>
            <person name="Ke S."/>
            <person name="Chen Y.-Y."/>
            <person name="Wu W.-L."/>
            <person name="Hsu J.-L."/>
            <person name="Lin Y.-F."/>
            <person name="Huang M.-D."/>
            <person name="Li C.-Y."/>
            <person name="Huang L."/>
            <person name="Wang Z.-W."/>
            <person name="Zhao X."/>
            <person name="Zhong W.-Y."/>
            <person name="Peng D.-H."/>
            <person name="Ahmad S."/>
            <person name="Lan S."/>
            <person name="Zhang J.-S."/>
            <person name="Tsai W.-C."/>
            <person name="Van De Peer Y."/>
            <person name="Liu Z.-J."/>
        </authorList>
    </citation>
    <scope>NUCLEOTIDE SEQUENCE</scope>
    <source>
        <strain evidence="2">SCP</strain>
        <tissue evidence="2">Leaves</tissue>
    </source>
</reference>
<evidence type="ECO:0000313" key="2">
    <source>
        <dbReference type="EMBL" id="KAK1270106.1"/>
    </source>
</evidence>
<evidence type="ECO:0000256" key="1">
    <source>
        <dbReference type="ARBA" id="ARBA00009817"/>
    </source>
</evidence>
<comment type="similarity">
    <text evidence="1">Belongs to the HEBP family.</text>
</comment>